<evidence type="ECO:0000256" key="2">
    <source>
        <dbReference type="ARBA" id="ARBA00022737"/>
    </source>
</evidence>
<dbReference type="PROSITE" id="PS50222">
    <property type="entry name" value="EF_HAND_2"/>
    <property type="match status" value="6"/>
</dbReference>
<dbReference type="InterPro" id="IPR018247">
    <property type="entry name" value="EF_Hand_1_Ca_BS"/>
</dbReference>
<dbReference type="AlphaFoldDB" id="A0A1V9ZLL7"/>
<sequence>MSSYHGICVCVRSARGIPRHCRNVFLKVIYEVAGNKKKAVKSASTNVIGGIDGMYAVWQDLVVGVPTTSAKLTIELWNSCVEHDVFVGIVEIAITNEPKEIEIGPAWFAMHAVKYAGSATTNVFLEIVLTYIRTNHCLYDENAPSIADPSFHFRTPYLEIDWPRIADINLAKIFFMGDARDLDEFHDIVLYGNTLNALDMPIDKDHEKALLMLQYSSQYLTNCIAHLKEREAKYTSSQVLLLERLKALKHGNATKKQTLQKLRKQSADCDVLLAAYDAISKTLPTKEINNAKPTVVEKPIETITTHPIENINVNVNPEPSPEKKSAALTSYDERMERNRLAKEATRAERIESEKRRLIQIMADQAKQREWREELQQEDKALVYNSACKIQAWIRHVCFCKRFRSAKVARIAATTIQSKIRQCLAIATRKKLEKERQESRVKSEIQAIQQATIRIELEQKRQQVEKQLMEPVLVLWNDLQTTFQAAVQNGNDVFLFFDRYGTGTIDRSTFRSQLQRLGFTVPRQIIRRLIKLIHQKNSISSQHFTFTRAQFQQAFKLPEITIVSEAEEDEPPPPPPPLLIENTKDVNSDNLHEETDSVEYMSHVIQDIRQKIVSAAQQKFGDGKPVSFVAMRNALSSLFESLDVENHGELALSKFHECLETSFSLSIDKHVWNIIESCLDIDNNGSISIAEFVSFAFTSPETEELGVLGYKLRDAILALVKEARKDVESIEEAVKCVFHGIYKHDTDCVSISNFCKTLTKLGLGFTSAQLSRLVVRLDQDDDHTISFDELLRWLKLRRGPKPQTEATERRLSMSSMVVKQVRDAISDQANKVFNGNIRQLFNAIDNNQSGQISAMELHSFLNDHGDALPLSAITTAVNCIDVSGDGVISQNELEAFCKEQSNDAEEIGVLAEKCRQILVPMLQDLDSWFEELDTLGKGQVRIAELKKGLKKFVKMPEHDIDQVVHRLDADNSGFISYKEFKNWVSPLRDIEILLAIVEQASNLQAASLNDLFATIDSDGNGFIGIDEFYAGLNFYGLHLQREEAALLLNEFDINNDGLLDKEELKGILNSGDEDNGYDDDHGYDDDFD</sequence>
<accession>A0A1V9ZLL7</accession>
<keyword evidence="3" id="KW-0106">Calcium</keyword>
<feature type="domain" description="EF-hand" evidence="5">
    <location>
        <begin position="1038"/>
        <end position="1073"/>
    </location>
</feature>
<feature type="domain" description="EF-hand" evidence="5">
    <location>
        <begin position="954"/>
        <end position="989"/>
    </location>
</feature>
<reference evidence="6 7" key="1">
    <citation type="journal article" date="2014" name="Genome Biol. Evol.">
        <title>The secreted proteins of Achlya hypogyna and Thraustotheca clavata identify the ancestral oomycete secretome and reveal gene acquisitions by horizontal gene transfer.</title>
        <authorList>
            <person name="Misner I."/>
            <person name="Blouin N."/>
            <person name="Leonard G."/>
            <person name="Richards T.A."/>
            <person name="Lane C.E."/>
        </authorList>
    </citation>
    <scope>NUCLEOTIDE SEQUENCE [LARGE SCALE GENOMIC DNA]</scope>
    <source>
        <strain evidence="6 7">ATCC 34112</strain>
    </source>
</reference>
<dbReference type="Pfam" id="PF13499">
    <property type="entry name" value="EF-hand_7"/>
    <property type="match status" value="3"/>
</dbReference>
<evidence type="ECO:0000313" key="6">
    <source>
        <dbReference type="EMBL" id="OQR98872.1"/>
    </source>
</evidence>
<dbReference type="InterPro" id="IPR051581">
    <property type="entry name" value="Ca-bind"/>
</dbReference>
<dbReference type="GO" id="GO:0005509">
    <property type="term" value="F:calcium ion binding"/>
    <property type="evidence" value="ECO:0007669"/>
    <property type="project" value="InterPro"/>
</dbReference>
<proteinExistence type="predicted"/>
<keyword evidence="1" id="KW-0479">Metal-binding</keyword>
<feature type="domain" description="EF-hand" evidence="5">
    <location>
        <begin position="867"/>
        <end position="902"/>
    </location>
</feature>
<organism evidence="6 7">
    <name type="scientific">Thraustotheca clavata</name>
    <dbReference type="NCBI Taxonomy" id="74557"/>
    <lineage>
        <taxon>Eukaryota</taxon>
        <taxon>Sar</taxon>
        <taxon>Stramenopiles</taxon>
        <taxon>Oomycota</taxon>
        <taxon>Saprolegniomycetes</taxon>
        <taxon>Saprolegniales</taxon>
        <taxon>Achlyaceae</taxon>
        <taxon>Thraustotheca</taxon>
    </lineage>
</organism>
<feature type="region of interest" description="Disordered" evidence="4">
    <location>
        <begin position="1067"/>
        <end position="1087"/>
    </location>
</feature>
<dbReference type="STRING" id="74557.A0A1V9ZLL7"/>
<comment type="caution">
    <text evidence="6">The sequence shown here is derived from an EMBL/GenBank/DDBJ whole genome shotgun (WGS) entry which is preliminary data.</text>
</comment>
<gene>
    <name evidence="6" type="ORF">THRCLA_06653</name>
</gene>
<dbReference type="InterPro" id="IPR002048">
    <property type="entry name" value="EF_hand_dom"/>
</dbReference>
<name>A0A1V9ZLL7_9STRA</name>
<dbReference type="InterPro" id="IPR011992">
    <property type="entry name" value="EF-hand-dom_pair"/>
</dbReference>
<feature type="domain" description="EF-hand" evidence="5">
    <location>
        <begin position="764"/>
        <end position="799"/>
    </location>
</feature>
<dbReference type="OrthoDB" id="26525at2759"/>
<dbReference type="PROSITE" id="PS00018">
    <property type="entry name" value="EF_HAND_1"/>
    <property type="match status" value="7"/>
</dbReference>
<feature type="domain" description="EF-hand" evidence="5">
    <location>
        <begin position="1002"/>
        <end position="1037"/>
    </location>
</feature>
<evidence type="ECO:0000313" key="7">
    <source>
        <dbReference type="Proteomes" id="UP000243217"/>
    </source>
</evidence>
<dbReference type="PANTHER" id="PTHR34524:SF6">
    <property type="entry name" value="CALCYPHOSINE LIKE"/>
    <property type="match status" value="1"/>
</dbReference>
<evidence type="ECO:0000256" key="4">
    <source>
        <dbReference type="SAM" id="MobiDB-lite"/>
    </source>
</evidence>
<dbReference type="Proteomes" id="UP000243217">
    <property type="component" value="Unassembled WGS sequence"/>
</dbReference>
<feature type="domain" description="EF-hand" evidence="5">
    <location>
        <begin position="831"/>
        <end position="866"/>
    </location>
</feature>
<dbReference type="CDD" id="cd00051">
    <property type="entry name" value="EFh"/>
    <property type="match status" value="2"/>
</dbReference>
<evidence type="ECO:0000259" key="5">
    <source>
        <dbReference type="PROSITE" id="PS50222"/>
    </source>
</evidence>
<dbReference type="PANTHER" id="PTHR34524">
    <property type="entry name" value="CALCYPHOSIN"/>
    <property type="match status" value="1"/>
</dbReference>
<feature type="compositionally biased region" description="Acidic residues" evidence="4">
    <location>
        <begin position="1070"/>
        <end position="1087"/>
    </location>
</feature>
<keyword evidence="2" id="KW-0677">Repeat</keyword>
<keyword evidence="7" id="KW-1185">Reference proteome</keyword>
<dbReference type="SMART" id="SM00054">
    <property type="entry name" value="EFh"/>
    <property type="match status" value="8"/>
</dbReference>
<protein>
    <recommendedName>
        <fullName evidence="5">EF-hand domain-containing protein</fullName>
    </recommendedName>
</protein>
<evidence type="ECO:0000256" key="1">
    <source>
        <dbReference type="ARBA" id="ARBA00022723"/>
    </source>
</evidence>
<dbReference type="Gene3D" id="1.10.238.10">
    <property type="entry name" value="EF-hand"/>
    <property type="match status" value="5"/>
</dbReference>
<dbReference type="SUPFAM" id="SSF47473">
    <property type="entry name" value="EF-hand"/>
    <property type="match status" value="3"/>
</dbReference>
<dbReference type="EMBL" id="JNBS01001839">
    <property type="protein sequence ID" value="OQR98872.1"/>
    <property type="molecule type" value="Genomic_DNA"/>
</dbReference>
<evidence type="ECO:0000256" key="3">
    <source>
        <dbReference type="ARBA" id="ARBA00022837"/>
    </source>
</evidence>